<evidence type="ECO:0000256" key="1">
    <source>
        <dbReference type="SAM" id="MobiDB-lite"/>
    </source>
</evidence>
<feature type="transmembrane region" description="Helical" evidence="2">
    <location>
        <begin position="36"/>
        <end position="60"/>
    </location>
</feature>
<sequence length="573" mass="63562">MAKALPLTPTQGQPLLGDRELLLNQVLGGRGDLPKLIIIVVAIVGTMIVILNIALVICLIRRKRGKRREDEGSDQASSKSTTNTMYAPSSYNDTVVGETLSSISEKSRESYAQEDSVVDYEASTHNTFLGNLSHIFFPTFSLPHSLPLISFSLSQNTSQYPSAPPGHLSPCHVHSGYFVPGQVLLYDQYDLLYGCEQTHKHAASTYLIDQIEPPPEYASQTPSQPSSAAYDPQEDDYAEVLRRNAYNHQLGKVTPRPPSRATHYSTSPETRGFLSFSYTPSPTGVPNGAAQYHAGGPSVTLGLHDHGYPADIGNMSIEGIDHAHALQSLGLDSDPPPSLGLEQHSIPSEHPSLTLDPHSITIDHPVIAVTDFSNRNGDLRVQPTSLSTFNPNPSPSSFSESDLEGHLDYHGVLNQDYHGVLDQDYHGVLNQDYHGVLDQDYHGVLDQDYHGVLDQDYHGVLDQDYHGVLNRDYHGVLDQDDHGVFDQDCHGVLDQDYHVWCRLIMVCTRTIMDYHGVWCHDYHSVLDQDYHGVWCHDYHGVLDQDDHGVLDQDDHGVLDQDYHGVLDQDYHGV</sequence>
<dbReference type="EMBL" id="JAHLQT010016826">
    <property type="protein sequence ID" value="KAG7169417.1"/>
    <property type="molecule type" value="Genomic_DNA"/>
</dbReference>
<name>A0A8J5N008_HOMAM</name>
<protein>
    <submittedName>
        <fullName evidence="3">Putative Nephrin-like 33</fullName>
    </submittedName>
</protein>
<keyword evidence="2" id="KW-0472">Membrane</keyword>
<evidence type="ECO:0000313" key="4">
    <source>
        <dbReference type="Proteomes" id="UP000747542"/>
    </source>
</evidence>
<proteinExistence type="predicted"/>
<keyword evidence="2" id="KW-1133">Transmembrane helix</keyword>
<feature type="compositionally biased region" description="Polar residues" evidence="1">
    <location>
        <begin position="74"/>
        <end position="88"/>
    </location>
</feature>
<gene>
    <name evidence="3" type="primary">Nphs1-L33</name>
    <name evidence="3" type="ORF">Hamer_G021980</name>
</gene>
<comment type="caution">
    <text evidence="3">The sequence shown here is derived from an EMBL/GenBank/DDBJ whole genome shotgun (WGS) entry which is preliminary data.</text>
</comment>
<feature type="region of interest" description="Disordered" evidence="1">
    <location>
        <begin position="67"/>
        <end position="88"/>
    </location>
</feature>
<evidence type="ECO:0000313" key="3">
    <source>
        <dbReference type="EMBL" id="KAG7169417.1"/>
    </source>
</evidence>
<organism evidence="3 4">
    <name type="scientific">Homarus americanus</name>
    <name type="common">American lobster</name>
    <dbReference type="NCBI Taxonomy" id="6706"/>
    <lineage>
        <taxon>Eukaryota</taxon>
        <taxon>Metazoa</taxon>
        <taxon>Ecdysozoa</taxon>
        <taxon>Arthropoda</taxon>
        <taxon>Crustacea</taxon>
        <taxon>Multicrustacea</taxon>
        <taxon>Malacostraca</taxon>
        <taxon>Eumalacostraca</taxon>
        <taxon>Eucarida</taxon>
        <taxon>Decapoda</taxon>
        <taxon>Pleocyemata</taxon>
        <taxon>Astacidea</taxon>
        <taxon>Nephropoidea</taxon>
        <taxon>Nephropidae</taxon>
        <taxon>Homarus</taxon>
    </lineage>
</organism>
<accession>A0A8J5N008</accession>
<dbReference type="CDD" id="cd12087">
    <property type="entry name" value="TM_EGFR-like"/>
    <property type="match status" value="1"/>
</dbReference>
<dbReference type="Proteomes" id="UP000747542">
    <property type="component" value="Unassembled WGS sequence"/>
</dbReference>
<dbReference type="AlphaFoldDB" id="A0A8J5N008"/>
<reference evidence="3" key="1">
    <citation type="journal article" date="2021" name="Sci. Adv.">
        <title>The American lobster genome reveals insights on longevity, neural, and immune adaptations.</title>
        <authorList>
            <person name="Polinski J.M."/>
            <person name="Zimin A.V."/>
            <person name="Clark K.F."/>
            <person name="Kohn A.B."/>
            <person name="Sadowski N."/>
            <person name="Timp W."/>
            <person name="Ptitsyn A."/>
            <person name="Khanna P."/>
            <person name="Romanova D.Y."/>
            <person name="Williams P."/>
            <person name="Greenwood S.J."/>
            <person name="Moroz L.L."/>
            <person name="Walt D.R."/>
            <person name="Bodnar A.G."/>
        </authorList>
    </citation>
    <scope>NUCLEOTIDE SEQUENCE</scope>
    <source>
        <strain evidence="3">GMGI-L3</strain>
    </source>
</reference>
<feature type="region of interest" description="Disordered" evidence="1">
    <location>
        <begin position="213"/>
        <end position="234"/>
    </location>
</feature>
<keyword evidence="4" id="KW-1185">Reference proteome</keyword>
<feature type="region of interest" description="Disordered" evidence="1">
    <location>
        <begin position="247"/>
        <end position="269"/>
    </location>
</feature>
<evidence type="ECO:0000256" key="2">
    <source>
        <dbReference type="SAM" id="Phobius"/>
    </source>
</evidence>
<keyword evidence="2" id="KW-0812">Transmembrane</keyword>
<feature type="compositionally biased region" description="Low complexity" evidence="1">
    <location>
        <begin position="218"/>
        <end position="229"/>
    </location>
</feature>